<dbReference type="Pfam" id="PF08699">
    <property type="entry name" value="ArgoL1"/>
    <property type="match status" value="1"/>
</dbReference>
<dbReference type="FunFam" id="3.30.420.10:FF:000014">
    <property type="entry name" value="Piwi-like RNA-mediated gene silencing 1"/>
    <property type="match status" value="1"/>
</dbReference>
<keyword evidence="9" id="KW-0694">RNA-binding</keyword>
<keyword evidence="10" id="KW-0896">Oogenesis</keyword>
<protein>
    <recommendedName>
        <fullName evidence="14">Piwi-like protein 2</fullName>
    </recommendedName>
</protein>
<dbReference type="SUPFAM" id="SSF53098">
    <property type="entry name" value="Ribonuclease H-like"/>
    <property type="match status" value="1"/>
</dbReference>
<dbReference type="FunCoup" id="L9JQI6">
    <property type="interactions" value="99"/>
</dbReference>
<keyword evidence="6" id="KW-0378">Hydrolase</keyword>
<evidence type="ECO:0000256" key="11">
    <source>
        <dbReference type="ARBA" id="ARBA00023158"/>
    </source>
</evidence>
<dbReference type="InterPro" id="IPR007811">
    <property type="entry name" value="RPC4"/>
</dbReference>
<dbReference type="InterPro" id="IPR036397">
    <property type="entry name" value="RNaseH_sf"/>
</dbReference>
<feature type="domain" description="PAZ" evidence="16">
    <location>
        <begin position="971"/>
        <end position="1084"/>
    </location>
</feature>
<keyword evidence="2" id="KW-0217">Developmental protein</keyword>
<organism evidence="18 19">
    <name type="scientific">Tupaia chinensis</name>
    <name type="common">Chinese tree shrew</name>
    <name type="synonym">Tupaia belangeri chinensis</name>
    <dbReference type="NCBI Taxonomy" id="246437"/>
    <lineage>
        <taxon>Eukaryota</taxon>
        <taxon>Metazoa</taxon>
        <taxon>Chordata</taxon>
        <taxon>Craniata</taxon>
        <taxon>Vertebrata</taxon>
        <taxon>Euteleostomi</taxon>
        <taxon>Mammalia</taxon>
        <taxon>Eutheria</taxon>
        <taxon>Euarchontoglires</taxon>
        <taxon>Scandentia</taxon>
        <taxon>Tupaiidae</taxon>
        <taxon>Tupaia</taxon>
    </lineage>
</organism>
<dbReference type="GO" id="GO:0005737">
    <property type="term" value="C:cytoplasm"/>
    <property type="evidence" value="ECO:0007669"/>
    <property type="project" value="UniProtKB-SubCell"/>
</dbReference>
<feature type="region of interest" description="Disordered" evidence="15">
    <location>
        <begin position="362"/>
        <end position="406"/>
    </location>
</feature>
<dbReference type="Proteomes" id="UP000011518">
    <property type="component" value="Unassembled WGS sequence"/>
</dbReference>
<dbReference type="Gene3D" id="3.30.420.10">
    <property type="entry name" value="Ribonuclease H-like superfamily/Ribonuclease H"/>
    <property type="match status" value="1"/>
</dbReference>
<dbReference type="PANTHER" id="PTHR22891">
    <property type="entry name" value="EUKARYOTIC TRANSLATION INITIATION FACTOR 2C"/>
    <property type="match status" value="1"/>
</dbReference>
<proteinExistence type="inferred from homology"/>
<keyword evidence="11" id="KW-0943">RNA-mediated gene silencing</keyword>
<comment type="similarity">
    <text evidence="13">Belongs to the argonaute family. Piwi subfamily.</text>
</comment>
<feature type="region of interest" description="Disordered" evidence="15">
    <location>
        <begin position="508"/>
        <end position="544"/>
    </location>
</feature>
<keyword evidence="3" id="KW-0488">Methylation</keyword>
<keyword evidence="12" id="KW-0469">Meiosis</keyword>
<dbReference type="GO" id="GO:0006383">
    <property type="term" value="P:transcription by RNA polymerase III"/>
    <property type="evidence" value="ECO:0007669"/>
    <property type="project" value="InterPro"/>
</dbReference>
<keyword evidence="8" id="KW-0744">Spermatogenesis</keyword>
<dbReference type="PROSITE" id="PS50822">
    <property type="entry name" value="PIWI"/>
    <property type="match status" value="1"/>
</dbReference>
<dbReference type="GO" id="GO:0003677">
    <property type="term" value="F:DNA binding"/>
    <property type="evidence" value="ECO:0007669"/>
    <property type="project" value="InterPro"/>
</dbReference>
<evidence type="ECO:0000256" key="13">
    <source>
        <dbReference type="ARBA" id="ARBA00038291"/>
    </source>
</evidence>
<dbReference type="GO" id="GO:0031047">
    <property type="term" value="P:regulatory ncRNA-mediated gene silencing"/>
    <property type="evidence" value="ECO:0007669"/>
    <property type="project" value="UniProtKB-KW"/>
</dbReference>
<evidence type="ECO:0000256" key="12">
    <source>
        <dbReference type="ARBA" id="ARBA00023254"/>
    </source>
</evidence>
<evidence type="ECO:0000256" key="14">
    <source>
        <dbReference type="ARBA" id="ARBA00039537"/>
    </source>
</evidence>
<evidence type="ECO:0000256" key="6">
    <source>
        <dbReference type="ARBA" id="ARBA00022801"/>
    </source>
</evidence>
<dbReference type="EMBL" id="KB320953">
    <property type="protein sequence ID" value="ELW52781.1"/>
    <property type="molecule type" value="Genomic_DNA"/>
</dbReference>
<dbReference type="InterPro" id="IPR014811">
    <property type="entry name" value="ArgoL1"/>
</dbReference>
<evidence type="ECO:0000259" key="16">
    <source>
        <dbReference type="PROSITE" id="PS50821"/>
    </source>
</evidence>
<dbReference type="Pfam" id="PF02171">
    <property type="entry name" value="Piwi"/>
    <property type="match status" value="1"/>
</dbReference>
<dbReference type="Gene3D" id="2.170.260.10">
    <property type="entry name" value="paz domain"/>
    <property type="match status" value="1"/>
</dbReference>
<dbReference type="SMART" id="SM01163">
    <property type="entry name" value="DUF1785"/>
    <property type="match status" value="1"/>
</dbReference>
<dbReference type="InterPro" id="IPR003100">
    <property type="entry name" value="PAZ_dom"/>
</dbReference>
<sequence>MCLVCTRYVLNMPHTSEIPRLSIAACARTYLCQHAYGPHRRASAVHADAPSPVWSRKAAHMPREGCPPTAVPVGIAGCSRMAPGPLFGVSQRPGPAANLCQGPGGKGTRSCALAGQMGTGQWQDLVPHPKPLETAVGCFGEEGHSPGSPRRCRGRPGREAPGDLGWMSSPSRAPVQPDAGSQEAARARSAPAPGSQGGCLHAPRAAAVCFSRCCCCPGEPLFPAAERAQEEASEIKERGGERGREGRSSESQTKSGSTNGIRDCTASAFPDSGKNREEKAEGSTAPPNKYCGPVPPLGVTSARRQDGGARALPRRLPPGAEAAGGLIGRRPAPPLTPGRLPSIRSRDLTLGGVKKKTFTPNIISRKIKEEPKEEVTLKKEKRERDRDRQREGHGRGRGRPEVIQSHSIFEQGPAEMMKKKGNWDKTVDMSDMGPSHIINIKKEKRETDEETKQILRMLEKDDFIDDPGLRNDTRNMPVQLPLAHSGWLFKEEREEPDVKPWLAGPKEEDMEVDAPSVKVKEEPKEEEEEVKMKAPPRAARKTPGLPKDVSVAELLRELSLTKEEELLFLQLPDTLPGQPPTQDIKPIKTEVQGEDGQMVLIKQEKDRDTRQAENACTLADLTEGQVGKLLIRKSGKVQLLLGKVTLDVTMGTACSFLQELVSVGLGDSRTGDMTVLGHVKHKLVCSPDFESLLDHKQRSPPGSDALEAQVRLFEALSLLLLSATASCASYQEEVKDGSQDPVYGRLALGHKLLNLWTQLWAGQDLQAEAMCMESQNNQAHRVGRGILGRGLSATTVRKDKEEPHRPAFLGPSALAAGDSRRAEASVGWNSPQVECKSMRFGMLKDHQAVTGNVTAFDGSILYLPVKLQQVLELKSQRKTDGAEISIKVQLTKILEPCSDLCIPFYNVVFRRVMKLLDMKLVGRNFYDPTSAMVLQQHRLQIWPGYAASIRRTDGGLFLLADVSHKVIRNDSVLDVMHAMYQQSKENFQDECTKLLVGNIVITRYNNRTYRIDDVDWTKTPKDSFTMSDGKEITFLEYYSKNYGITVKEEDQPLLIHRPSERQNNHGMLLKGEILLLPELSFMTGIPEKMKKDFRAMKDLTQQINLSPKQHHNALECLLRRISKNETASNELTRWGLFLQKDVYKVQGRLLPMERINLRNTSFITSQELSWVKEVTRDLSILTIPMHFWALFYPKRATDQARELVNMLEKIAGPIGMRMSPPAWVELKDDRIETYIRTIQSMLGVELILFPQCKFCGVNVGKIQVVVCIIMGTRDDLYGAIKKLCCVQSPVPSQVINVRTIGQPTRLRSVAQKILLQINCKLGGELWGVDIPLKQLMVIGMDVYHDPSRGMRSVVGFVASINLTLTKWYSRVVFQMPHQEIVDSLKLCLVGSLKKFYEVNHCLPEKIVVYRDGVSDGQLKTVANYEIPQLQKCFEAFENYQPKMVVFVVQKKISTNLYLAAPEHFVTPSPGTVVDHTITSCEWVDFYLLAHNVRQGCGIPTHYVCVLNTANLSPDHMQRLTFKLCHMYWNWPGTIRVPAPCKYAHKLAFLSGQVLHHEPAIQLCENLFFL</sequence>
<dbReference type="Pfam" id="PF02170">
    <property type="entry name" value="PAZ"/>
    <property type="match status" value="1"/>
</dbReference>
<evidence type="ECO:0000256" key="15">
    <source>
        <dbReference type="SAM" id="MobiDB-lite"/>
    </source>
</evidence>
<evidence type="ECO:0000256" key="5">
    <source>
        <dbReference type="ARBA" id="ARBA00022782"/>
    </source>
</evidence>
<dbReference type="InterPro" id="IPR036085">
    <property type="entry name" value="PAZ_dom_sf"/>
</dbReference>
<feature type="region of interest" description="Disordered" evidence="15">
    <location>
        <begin position="227"/>
        <end position="344"/>
    </location>
</feature>
<dbReference type="CDD" id="cd04658">
    <property type="entry name" value="Piwi_piwi-like_Euk"/>
    <property type="match status" value="1"/>
</dbReference>
<dbReference type="eggNOG" id="KOG1042">
    <property type="taxonomic scope" value="Eukaryota"/>
</dbReference>
<gene>
    <name evidence="18" type="ORF">TREES_T100017960</name>
</gene>
<evidence type="ECO:0000256" key="2">
    <source>
        <dbReference type="ARBA" id="ARBA00022473"/>
    </source>
</evidence>
<evidence type="ECO:0000256" key="1">
    <source>
        <dbReference type="ARBA" id="ARBA00004496"/>
    </source>
</evidence>
<keyword evidence="4" id="KW-0963">Cytoplasm</keyword>
<dbReference type="GO" id="GO:0048477">
    <property type="term" value="P:oogenesis"/>
    <property type="evidence" value="ECO:0007669"/>
    <property type="project" value="UniProtKB-KW"/>
</dbReference>
<keyword evidence="5" id="KW-0221">Differentiation</keyword>
<dbReference type="InParanoid" id="L9JQI6"/>
<evidence type="ECO:0000256" key="4">
    <source>
        <dbReference type="ARBA" id="ARBA00022490"/>
    </source>
</evidence>
<dbReference type="FunFam" id="3.40.50.2300:FF:000141">
    <property type="entry name" value="piwi-like protein 2 isoform X1"/>
    <property type="match status" value="1"/>
</dbReference>
<evidence type="ECO:0000259" key="17">
    <source>
        <dbReference type="PROSITE" id="PS50822"/>
    </source>
</evidence>
<reference evidence="19" key="2">
    <citation type="journal article" date="2013" name="Nat. Commun.">
        <title>Genome of the Chinese tree shrew.</title>
        <authorList>
            <person name="Fan Y."/>
            <person name="Huang Z.Y."/>
            <person name="Cao C.C."/>
            <person name="Chen C.S."/>
            <person name="Chen Y.X."/>
            <person name="Fan D.D."/>
            <person name="He J."/>
            <person name="Hou H.L."/>
            <person name="Hu L."/>
            <person name="Hu X.T."/>
            <person name="Jiang X.T."/>
            <person name="Lai R."/>
            <person name="Lang Y.S."/>
            <person name="Liang B."/>
            <person name="Liao S.G."/>
            <person name="Mu D."/>
            <person name="Ma Y.Y."/>
            <person name="Niu Y.Y."/>
            <person name="Sun X.Q."/>
            <person name="Xia J.Q."/>
            <person name="Xiao J."/>
            <person name="Xiong Z.Q."/>
            <person name="Xu L."/>
            <person name="Yang L."/>
            <person name="Zhang Y."/>
            <person name="Zhao W."/>
            <person name="Zhao X.D."/>
            <person name="Zheng Y.T."/>
            <person name="Zhou J.M."/>
            <person name="Zhu Y.B."/>
            <person name="Zhang G.J."/>
            <person name="Wang J."/>
            <person name="Yao Y.G."/>
        </authorList>
    </citation>
    <scope>NUCLEOTIDE SEQUENCE [LARGE SCALE GENOMIC DNA]</scope>
</reference>
<dbReference type="GO" id="GO:0016787">
    <property type="term" value="F:hydrolase activity"/>
    <property type="evidence" value="ECO:0007669"/>
    <property type="project" value="UniProtKB-KW"/>
</dbReference>
<dbReference type="InterPro" id="IPR003165">
    <property type="entry name" value="Piwi"/>
</dbReference>
<dbReference type="SMART" id="SM00950">
    <property type="entry name" value="Piwi"/>
    <property type="match status" value="1"/>
</dbReference>
<keyword evidence="19" id="KW-1185">Reference proteome</keyword>
<dbReference type="GO" id="GO:0007283">
    <property type="term" value="P:spermatogenesis"/>
    <property type="evidence" value="ECO:0007669"/>
    <property type="project" value="UniProtKB-KW"/>
</dbReference>
<dbReference type="PROSITE" id="PS50821">
    <property type="entry name" value="PAZ"/>
    <property type="match status" value="1"/>
</dbReference>
<evidence type="ECO:0000256" key="8">
    <source>
        <dbReference type="ARBA" id="ARBA00022871"/>
    </source>
</evidence>
<dbReference type="SUPFAM" id="SSF101690">
    <property type="entry name" value="PAZ domain"/>
    <property type="match status" value="1"/>
</dbReference>
<dbReference type="GO" id="GO:0051321">
    <property type="term" value="P:meiotic cell cycle"/>
    <property type="evidence" value="ECO:0007669"/>
    <property type="project" value="UniProtKB-KW"/>
</dbReference>
<dbReference type="Gene3D" id="3.40.50.2300">
    <property type="match status" value="1"/>
</dbReference>
<dbReference type="CDD" id="cd02845">
    <property type="entry name" value="PAZ_piwi_like"/>
    <property type="match status" value="1"/>
</dbReference>
<name>L9JQI6_TUPCH</name>
<dbReference type="STRING" id="246437.L9JQI6"/>
<feature type="domain" description="Piwi" evidence="17">
    <location>
        <begin position="1264"/>
        <end position="1555"/>
    </location>
</feature>
<keyword evidence="7" id="KW-0810">Translation regulation</keyword>
<dbReference type="InterPro" id="IPR012337">
    <property type="entry name" value="RNaseH-like_sf"/>
</dbReference>
<dbReference type="SMART" id="SM00949">
    <property type="entry name" value="PAZ"/>
    <property type="match status" value="1"/>
</dbReference>
<evidence type="ECO:0000256" key="7">
    <source>
        <dbReference type="ARBA" id="ARBA00022845"/>
    </source>
</evidence>
<dbReference type="GO" id="GO:0042754">
    <property type="term" value="P:negative regulation of circadian rhythm"/>
    <property type="evidence" value="ECO:0007669"/>
    <property type="project" value="UniProtKB-ARBA"/>
</dbReference>
<accession>L9JQI6</accession>
<feature type="region of interest" description="Disordered" evidence="15">
    <location>
        <begin position="133"/>
        <end position="198"/>
    </location>
</feature>
<feature type="compositionally biased region" description="Basic and acidic residues" evidence="15">
    <location>
        <begin position="227"/>
        <end position="248"/>
    </location>
</feature>
<dbReference type="FunFam" id="2.170.260.10:FF:000003">
    <property type="entry name" value="Piwi-like RNA-mediated gene silencing 2"/>
    <property type="match status" value="1"/>
</dbReference>
<evidence type="ECO:0000256" key="9">
    <source>
        <dbReference type="ARBA" id="ARBA00022884"/>
    </source>
</evidence>
<dbReference type="GO" id="GO:0005666">
    <property type="term" value="C:RNA polymerase III complex"/>
    <property type="evidence" value="ECO:0007669"/>
    <property type="project" value="InterPro"/>
</dbReference>
<evidence type="ECO:0000313" key="19">
    <source>
        <dbReference type="Proteomes" id="UP000011518"/>
    </source>
</evidence>
<evidence type="ECO:0000256" key="10">
    <source>
        <dbReference type="ARBA" id="ARBA00022943"/>
    </source>
</evidence>
<dbReference type="GO" id="GO:0034584">
    <property type="term" value="F:piRNA binding"/>
    <property type="evidence" value="ECO:0007669"/>
    <property type="project" value="UniProtKB-ARBA"/>
</dbReference>
<evidence type="ECO:0000313" key="18">
    <source>
        <dbReference type="EMBL" id="ELW52781.1"/>
    </source>
</evidence>
<dbReference type="Pfam" id="PF23278">
    <property type="entry name" value="Piwi_N"/>
    <property type="match status" value="1"/>
</dbReference>
<comment type="subcellular location">
    <subcellularLocation>
        <location evidence="1">Cytoplasm</location>
    </subcellularLocation>
</comment>
<dbReference type="Pfam" id="PF05132">
    <property type="entry name" value="RNA_pol_Rpc4"/>
    <property type="match status" value="1"/>
</dbReference>
<feature type="compositionally biased region" description="Basic and acidic residues" evidence="15">
    <location>
        <begin position="366"/>
        <end position="400"/>
    </location>
</feature>
<reference evidence="19" key="1">
    <citation type="submission" date="2012-07" db="EMBL/GenBank/DDBJ databases">
        <title>Genome of the Chinese tree shrew, a rising model animal genetically related to primates.</title>
        <authorList>
            <person name="Zhang G."/>
            <person name="Fan Y."/>
            <person name="Yao Y."/>
            <person name="Huang Z."/>
        </authorList>
    </citation>
    <scope>NUCLEOTIDE SEQUENCE [LARGE SCALE GENOMIC DNA]</scope>
</reference>
<dbReference type="GO" id="GO:0006417">
    <property type="term" value="P:regulation of translation"/>
    <property type="evidence" value="ECO:0007669"/>
    <property type="project" value="UniProtKB-KW"/>
</dbReference>
<evidence type="ECO:0000256" key="3">
    <source>
        <dbReference type="ARBA" id="ARBA00022481"/>
    </source>
</evidence>